<dbReference type="GO" id="GO:0009249">
    <property type="term" value="P:protein lipoylation"/>
    <property type="evidence" value="ECO:0007669"/>
    <property type="project" value="TreeGrafter"/>
</dbReference>
<evidence type="ECO:0000256" key="1">
    <source>
        <dbReference type="ARBA" id="ARBA00009249"/>
    </source>
</evidence>
<dbReference type="Proteomes" id="UP000248806">
    <property type="component" value="Unassembled WGS sequence"/>
</dbReference>
<dbReference type="InterPro" id="IPR002930">
    <property type="entry name" value="GCV_H"/>
</dbReference>
<dbReference type="CDD" id="cd06848">
    <property type="entry name" value="GCS_H"/>
    <property type="match status" value="1"/>
</dbReference>
<protein>
    <recommendedName>
        <fullName evidence="3">Glycine cleavage system H protein</fullName>
    </recommendedName>
</protein>
<organism evidence="6 7">
    <name type="scientific">Thermosporothrix hazakensis</name>
    <dbReference type="NCBI Taxonomy" id="644383"/>
    <lineage>
        <taxon>Bacteria</taxon>
        <taxon>Bacillati</taxon>
        <taxon>Chloroflexota</taxon>
        <taxon>Ktedonobacteria</taxon>
        <taxon>Ktedonobacterales</taxon>
        <taxon>Thermosporotrichaceae</taxon>
        <taxon>Thermosporothrix</taxon>
    </lineage>
</organism>
<dbReference type="PANTHER" id="PTHR11715">
    <property type="entry name" value="GLYCINE CLEAVAGE SYSTEM H PROTEIN"/>
    <property type="match status" value="1"/>
</dbReference>
<comment type="cofactor">
    <cofactor evidence="3">
        <name>(R)-lipoate</name>
        <dbReference type="ChEBI" id="CHEBI:83088"/>
    </cofactor>
    <text evidence="3">Binds 1 lipoyl cofactor covalently.</text>
</comment>
<sequence length="131" mass="14624">MASLNHPENLKYTKTDEWIRLEGDVAVIGVTDYAQDQLGDIVYIELPWDGGEQLDAGAKFGDIESVKATSELVSPVSGQVIEANAELKEHPELINDSPYEQGWMLKIKLNDPSEVDQLLSAEDYLRHLQGR</sequence>
<dbReference type="Gene3D" id="2.40.50.100">
    <property type="match status" value="1"/>
</dbReference>
<dbReference type="EMBL" id="QKUF01000028">
    <property type="protein sequence ID" value="PZW22966.1"/>
    <property type="molecule type" value="Genomic_DNA"/>
</dbReference>
<dbReference type="PANTHER" id="PTHR11715:SF3">
    <property type="entry name" value="GLYCINE CLEAVAGE SYSTEM H PROTEIN-RELATED"/>
    <property type="match status" value="1"/>
</dbReference>
<dbReference type="InterPro" id="IPR011053">
    <property type="entry name" value="Single_hybrid_motif"/>
</dbReference>
<evidence type="ECO:0000256" key="2">
    <source>
        <dbReference type="ARBA" id="ARBA00022823"/>
    </source>
</evidence>
<comment type="subunit">
    <text evidence="3">The glycine cleavage system is composed of four proteins: P, T, L and H.</text>
</comment>
<evidence type="ECO:0000313" key="7">
    <source>
        <dbReference type="Proteomes" id="UP000248806"/>
    </source>
</evidence>
<reference evidence="6 7" key="1">
    <citation type="submission" date="2018-06" db="EMBL/GenBank/DDBJ databases">
        <title>Genomic Encyclopedia of Archaeal and Bacterial Type Strains, Phase II (KMG-II): from individual species to whole genera.</title>
        <authorList>
            <person name="Goeker M."/>
        </authorList>
    </citation>
    <scope>NUCLEOTIDE SEQUENCE [LARGE SCALE GENOMIC DNA]</scope>
    <source>
        <strain evidence="6 7">ATCC BAA-1881</strain>
    </source>
</reference>
<dbReference type="Pfam" id="PF01597">
    <property type="entry name" value="GCV_H"/>
    <property type="match status" value="1"/>
</dbReference>
<dbReference type="InterPro" id="IPR017453">
    <property type="entry name" value="GCV_H_sub"/>
</dbReference>
<dbReference type="PROSITE" id="PS50968">
    <property type="entry name" value="BIOTINYL_LIPOYL"/>
    <property type="match status" value="1"/>
</dbReference>
<dbReference type="SUPFAM" id="SSF51230">
    <property type="entry name" value="Single hybrid motif"/>
    <property type="match status" value="1"/>
</dbReference>
<name>A0A326U2U9_THEHA</name>
<dbReference type="GO" id="GO:0005829">
    <property type="term" value="C:cytosol"/>
    <property type="evidence" value="ECO:0007669"/>
    <property type="project" value="TreeGrafter"/>
</dbReference>
<comment type="similarity">
    <text evidence="1 3">Belongs to the GcvH family.</text>
</comment>
<dbReference type="InterPro" id="IPR000089">
    <property type="entry name" value="Biotin_lipoyl"/>
</dbReference>
<dbReference type="NCBIfam" id="TIGR00527">
    <property type="entry name" value="gcvH"/>
    <property type="match status" value="1"/>
</dbReference>
<evidence type="ECO:0000256" key="3">
    <source>
        <dbReference type="HAMAP-Rule" id="MF_00272"/>
    </source>
</evidence>
<dbReference type="GO" id="GO:0019464">
    <property type="term" value="P:glycine decarboxylation via glycine cleavage system"/>
    <property type="evidence" value="ECO:0007669"/>
    <property type="project" value="UniProtKB-UniRule"/>
</dbReference>
<dbReference type="NCBIfam" id="NF002270">
    <property type="entry name" value="PRK01202.1"/>
    <property type="match status" value="1"/>
</dbReference>
<feature type="modified residue" description="N6-lipoyllysine" evidence="3 4">
    <location>
        <position position="67"/>
    </location>
</feature>
<keyword evidence="7" id="KW-1185">Reference proteome</keyword>
<comment type="function">
    <text evidence="3">The glycine cleavage system catalyzes the degradation of glycine. The H protein shuttles the methylamine group of glycine from the P protein to the T protein.</text>
</comment>
<evidence type="ECO:0000313" key="6">
    <source>
        <dbReference type="EMBL" id="PZW22966.1"/>
    </source>
</evidence>
<gene>
    <name evidence="3" type="primary">gcvH</name>
    <name evidence="6" type="ORF">EI42_05178</name>
</gene>
<accession>A0A326U2U9</accession>
<dbReference type="HAMAP" id="MF_00272">
    <property type="entry name" value="GcvH"/>
    <property type="match status" value="1"/>
</dbReference>
<comment type="caution">
    <text evidence="6">The sequence shown here is derived from an EMBL/GenBank/DDBJ whole genome shotgun (WGS) entry which is preliminary data.</text>
</comment>
<dbReference type="InterPro" id="IPR003016">
    <property type="entry name" value="2-oxoA_DH_lipoyl-BS"/>
</dbReference>
<evidence type="ECO:0000259" key="5">
    <source>
        <dbReference type="PROSITE" id="PS50968"/>
    </source>
</evidence>
<evidence type="ECO:0000256" key="4">
    <source>
        <dbReference type="PIRSR" id="PIRSR617453-50"/>
    </source>
</evidence>
<feature type="domain" description="Lipoyl-binding" evidence="5">
    <location>
        <begin position="25"/>
        <end position="108"/>
    </location>
</feature>
<keyword evidence="2 3" id="KW-0450">Lipoyl</keyword>
<dbReference type="GO" id="GO:0005960">
    <property type="term" value="C:glycine cleavage complex"/>
    <property type="evidence" value="ECO:0007669"/>
    <property type="project" value="InterPro"/>
</dbReference>
<dbReference type="AlphaFoldDB" id="A0A326U2U9"/>
<dbReference type="PROSITE" id="PS00189">
    <property type="entry name" value="LIPOYL"/>
    <property type="match status" value="1"/>
</dbReference>
<dbReference type="InterPro" id="IPR033753">
    <property type="entry name" value="GCV_H/Fam206"/>
</dbReference>
<proteinExistence type="inferred from homology"/>